<dbReference type="PANTHER" id="PTHR10827">
    <property type="entry name" value="RETICULOCALBIN"/>
    <property type="match status" value="1"/>
</dbReference>
<dbReference type="InterPro" id="IPR011992">
    <property type="entry name" value="EF-hand-dom_pair"/>
</dbReference>
<dbReference type="Pfam" id="PF13202">
    <property type="entry name" value="EF-hand_5"/>
    <property type="match status" value="1"/>
</dbReference>
<proteinExistence type="predicted"/>
<dbReference type="InterPro" id="IPR018247">
    <property type="entry name" value="EF_Hand_1_Ca_BS"/>
</dbReference>
<reference evidence="6 7" key="1">
    <citation type="submission" date="2024-01" db="EMBL/GenBank/DDBJ databases">
        <title>Genome assemblies of Stephania.</title>
        <authorList>
            <person name="Yang L."/>
        </authorList>
    </citation>
    <scope>NUCLEOTIDE SEQUENCE [LARGE SCALE GENOMIC DNA]</scope>
    <source>
        <strain evidence="6">JXDWG</strain>
        <tissue evidence="6">Leaf</tissue>
    </source>
</reference>
<keyword evidence="4" id="KW-0175">Coiled coil</keyword>
<evidence type="ECO:0000259" key="5">
    <source>
        <dbReference type="Pfam" id="PF13202"/>
    </source>
</evidence>
<sequence>MKLAVVYLSIATTTLLFLNFSSTPQRGHSHLHHLGRRLGHRHASFDPLEGQLWRRMMEETHKANQGNKEREEGLLSKIDELPNLFSGEIEGPEEYFNAEGMLNITKRLEILFPLLDSSPEDGVLSFKELEAWNVRQAMERLIYTTKIEMQQSDGIRSLNFTEYKEGKDYDKDGKLNLTEFRDFVTETQRIYNELESGEDDMQNVEENFAELDLNMDKYHTVDQDKDGKLTQKEMLAYPHVFYSTVLTEGEFANDHEFHEEL</sequence>
<dbReference type="PROSITE" id="PS00018">
    <property type="entry name" value="EF_HAND_1"/>
    <property type="match status" value="2"/>
</dbReference>
<dbReference type="AlphaFoldDB" id="A0AAP0PLT0"/>
<keyword evidence="7" id="KW-1185">Reference proteome</keyword>
<dbReference type="SUPFAM" id="SSF47473">
    <property type="entry name" value="EF-hand"/>
    <property type="match status" value="1"/>
</dbReference>
<dbReference type="InterPro" id="IPR002048">
    <property type="entry name" value="EF_hand_dom"/>
</dbReference>
<name>A0AAP0PLT0_9MAGN</name>
<dbReference type="Gene3D" id="1.10.238.10">
    <property type="entry name" value="EF-hand"/>
    <property type="match status" value="1"/>
</dbReference>
<evidence type="ECO:0000256" key="4">
    <source>
        <dbReference type="SAM" id="Coils"/>
    </source>
</evidence>
<evidence type="ECO:0000313" key="7">
    <source>
        <dbReference type="Proteomes" id="UP001419268"/>
    </source>
</evidence>
<evidence type="ECO:0000256" key="3">
    <source>
        <dbReference type="ARBA" id="ARBA00022837"/>
    </source>
</evidence>
<keyword evidence="1" id="KW-0479">Metal-binding</keyword>
<protein>
    <recommendedName>
        <fullName evidence="5">EF-hand domain-containing protein</fullName>
    </recommendedName>
</protein>
<accession>A0AAP0PLT0</accession>
<dbReference type="PANTHER" id="PTHR10827:SF98">
    <property type="entry name" value="45 KDA CALCIUM-BINDING PROTEIN"/>
    <property type="match status" value="1"/>
</dbReference>
<evidence type="ECO:0000313" key="6">
    <source>
        <dbReference type="EMBL" id="KAK9147234.1"/>
    </source>
</evidence>
<dbReference type="GO" id="GO:0005783">
    <property type="term" value="C:endoplasmic reticulum"/>
    <property type="evidence" value="ECO:0007669"/>
    <property type="project" value="TreeGrafter"/>
</dbReference>
<organism evidence="6 7">
    <name type="scientific">Stephania cephalantha</name>
    <dbReference type="NCBI Taxonomy" id="152367"/>
    <lineage>
        <taxon>Eukaryota</taxon>
        <taxon>Viridiplantae</taxon>
        <taxon>Streptophyta</taxon>
        <taxon>Embryophyta</taxon>
        <taxon>Tracheophyta</taxon>
        <taxon>Spermatophyta</taxon>
        <taxon>Magnoliopsida</taxon>
        <taxon>Ranunculales</taxon>
        <taxon>Menispermaceae</taxon>
        <taxon>Menispermoideae</taxon>
        <taxon>Cissampelideae</taxon>
        <taxon>Stephania</taxon>
    </lineage>
</organism>
<comment type="caution">
    <text evidence="6">The sequence shown here is derived from an EMBL/GenBank/DDBJ whole genome shotgun (WGS) entry which is preliminary data.</text>
</comment>
<dbReference type="EMBL" id="JBBNAG010000003">
    <property type="protein sequence ID" value="KAK9147234.1"/>
    <property type="molecule type" value="Genomic_DNA"/>
</dbReference>
<keyword evidence="2" id="KW-0677">Repeat</keyword>
<keyword evidence="3" id="KW-0106">Calcium</keyword>
<feature type="domain" description="EF-hand" evidence="5">
    <location>
        <begin position="168"/>
        <end position="184"/>
    </location>
</feature>
<evidence type="ECO:0000256" key="2">
    <source>
        <dbReference type="ARBA" id="ARBA00022737"/>
    </source>
</evidence>
<feature type="coiled-coil region" evidence="4">
    <location>
        <begin position="187"/>
        <end position="214"/>
    </location>
</feature>
<evidence type="ECO:0000256" key="1">
    <source>
        <dbReference type="ARBA" id="ARBA00022723"/>
    </source>
</evidence>
<dbReference type="GO" id="GO:0005509">
    <property type="term" value="F:calcium ion binding"/>
    <property type="evidence" value="ECO:0007669"/>
    <property type="project" value="InterPro"/>
</dbReference>
<dbReference type="Proteomes" id="UP001419268">
    <property type="component" value="Unassembled WGS sequence"/>
</dbReference>
<gene>
    <name evidence="6" type="ORF">Scep_005991</name>
</gene>